<sequence>MKVMDWPSDVDCYQAMVKFASYYMQAEQQEKWLSIIADGLETGAFPPGKGFLYEIDKAIKSSPKSSMPNREDLYQLICTVCI</sequence>
<dbReference type="RefSeq" id="WP_371844238.1">
    <property type="nucleotide sequence ID" value="NZ_JBGMEL010000014.1"/>
</dbReference>
<gene>
    <name evidence="1" type="ORF">ACCI51_14380</name>
</gene>
<keyword evidence="2" id="KW-1185">Reference proteome</keyword>
<protein>
    <submittedName>
        <fullName evidence="1">Uncharacterized protein</fullName>
    </submittedName>
</protein>
<evidence type="ECO:0000313" key="1">
    <source>
        <dbReference type="EMBL" id="MFA0791740.1"/>
    </source>
</evidence>
<dbReference type="Proteomes" id="UP001569414">
    <property type="component" value="Unassembled WGS sequence"/>
</dbReference>
<accession>A0ABV4NR88</accession>
<organism evidence="1 2">
    <name type="scientific">Microbulbifer echini</name>
    <dbReference type="NCBI Taxonomy" id="1529067"/>
    <lineage>
        <taxon>Bacteria</taxon>
        <taxon>Pseudomonadati</taxon>
        <taxon>Pseudomonadota</taxon>
        <taxon>Gammaproteobacteria</taxon>
        <taxon>Cellvibrionales</taxon>
        <taxon>Microbulbiferaceae</taxon>
        <taxon>Microbulbifer</taxon>
    </lineage>
</organism>
<proteinExistence type="predicted"/>
<reference evidence="1 2" key="1">
    <citation type="submission" date="2024-08" db="EMBL/GenBank/DDBJ databases">
        <authorList>
            <person name="Ishaq N."/>
        </authorList>
    </citation>
    <scope>NUCLEOTIDE SEQUENCE [LARGE SCALE GENOMIC DNA]</scope>
    <source>
        <strain evidence="1 2">JCM 30400</strain>
    </source>
</reference>
<comment type="caution">
    <text evidence="1">The sequence shown here is derived from an EMBL/GenBank/DDBJ whole genome shotgun (WGS) entry which is preliminary data.</text>
</comment>
<name>A0ABV4NR88_9GAMM</name>
<dbReference type="EMBL" id="JBGMEL010000014">
    <property type="protein sequence ID" value="MFA0791740.1"/>
    <property type="molecule type" value="Genomic_DNA"/>
</dbReference>
<evidence type="ECO:0000313" key="2">
    <source>
        <dbReference type="Proteomes" id="UP001569414"/>
    </source>
</evidence>